<organism evidence="1">
    <name type="scientific">marine sediment metagenome</name>
    <dbReference type="NCBI Taxonomy" id="412755"/>
    <lineage>
        <taxon>unclassified sequences</taxon>
        <taxon>metagenomes</taxon>
        <taxon>ecological metagenomes</taxon>
    </lineage>
</organism>
<feature type="non-terminal residue" evidence="1">
    <location>
        <position position="44"/>
    </location>
</feature>
<reference evidence="1" key="1">
    <citation type="journal article" date="2015" name="Nature">
        <title>Complex archaea that bridge the gap between prokaryotes and eukaryotes.</title>
        <authorList>
            <person name="Spang A."/>
            <person name="Saw J.H."/>
            <person name="Jorgensen S.L."/>
            <person name="Zaremba-Niedzwiedzka K."/>
            <person name="Martijn J."/>
            <person name="Lind A.E."/>
            <person name="van Eijk R."/>
            <person name="Schleper C."/>
            <person name="Guy L."/>
            <person name="Ettema T.J."/>
        </authorList>
    </citation>
    <scope>NUCLEOTIDE SEQUENCE</scope>
</reference>
<dbReference type="EMBL" id="LAZR01068036">
    <property type="protein sequence ID" value="KKK50413.1"/>
    <property type="molecule type" value="Genomic_DNA"/>
</dbReference>
<accession>A0A0F8W1C3</accession>
<sequence>MGDIVLNIVGEEVISPRTGVPELGLAGEVSKMYQEALLSAEVMG</sequence>
<gene>
    <name evidence="1" type="ORF">LCGC14_3125240</name>
</gene>
<comment type="caution">
    <text evidence="1">The sequence shown here is derived from an EMBL/GenBank/DDBJ whole genome shotgun (WGS) entry which is preliminary data.</text>
</comment>
<name>A0A0F8W1C3_9ZZZZ</name>
<evidence type="ECO:0000313" key="1">
    <source>
        <dbReference type="EMBL" id="KKK50413.1"/>
    </source>
</evidence>
<protein>
    <submittedName>
        <fullName evidence="1">Uncharacterized protein</fullName>
    </submittedName>
</protein>
<dbReference type="AlphaFoldDB" id="A0A0F8W1C3"/>
<proteinExistence type="predicted"/>